<dbReference type="EMBL" id="JAKWBI020000008">
    <property type="protein sequence ID" value="KAJ2906841.1"/>
    <property type="molecule type" value="Genomic_DNA"/>
</dbReference>
<feature type="compositionally biased region" description="Polar residues" evidence="1">
    <location>
        <begin position="605"/>
        <end position="619"/>
    </location>
</feature>
<organism evidence="2 3">
    <name type="scientific">Zalerion maritima</name>
    <dbReference type="NCBI Taxonomy" id="339359"/>
    <lineage>
        <taxon>Eukaryota</taxon>
        <taxon>Fungi</taxon>
        <taxon>Dikarya</taxon>
        <taxon>Ascomycota</taxon>
        <taxon>Pezizomycotina</taxon>
        <taxon>Sordariomycetes</taxon>
        <taxon>Lulworthiomycetidae</taxon>
        <taxon>Lulworthiales</taxon>
        <taxon>Lulworthiaceae</taxon>
        <taxon>Zalerion</taxon>
    </lineage>
</organism>
<dbReference type="Proteomes" id="UP001201980">
    <property type="component" value="Unassembled WGS sequence"/>
</dbReference>
<feature type="compositionally biased region" description="Low complexity" evidence="1">
    <location>
        <begin position="133"/>
        <end position="146"/>
    </location>
</feature>
<proteinExistence type="predicted"/>
<comment type="caution">
    <text evidence="2">The sequence shown here is derived from an EMBL/GenBank/DDBJ whole genome shotgun (WGS) entry which is preliminary data.</text>
</comment>
<sequence>MSDLDSDTDSLFGDSSFLDHSSPFMEDGLAGDSTPFTNSSTALPTPSAAVAPADHAPQEEGRPLPTLYCKDAPSQGHHVSTPFTGTAGETAQTLSKGQDKDDILEQELLAALQEDNEDDQNASDHPPTESRDAATAPSAEALAAATATAAHLGADASAMNNEPGFQQEIRLNLPLQNVPTNNGIAGPINALMPLRPWGDGNQTNSGNQSIPYMDIDESLQPGAMGNFDWLTYTANLCPLAPEQVDLGAFSDDAPVNTIVNRRLDLPGDDVAFLIPYLKHAKKRKIDLLVNSMRLPTMDRHRFHTRAKEFVLASGSRSPEDSEEDFKLRLLSLGLEFFRDQGYGSEFFKKKPDGSPVGGFCWPEDSTLILYMFCPLLYRLVSNERQRRYALEQRKAARRQKAQEAANLQAHGFTLLDANSPNPLSAPSPSDTISGPSGRLSREPSSLSGVTLSVEPPIQHISNFGVSSTPATRNESDILPAVQQSLSRAPTPATKVGQQPSLPSPIVAGPEKRPSSSFDTTCSHLSPVCQHECGHCAGRDMAMTFFCYFCISSGLPQSRPVFIPSVKPGEGSSFLIPSSLAGAGSKITIENATSLVQEPHRPVYSTWDTPSRSSSIGPQDSASSAASPPCRTLGSSYNKGTKRKAPHDESPCLVEQHIGQHAVVSRYTKLKYVVNFMRGTYSMGLSEFVFDHSSLTKNGTSSAFDVVYGMVPMRNEITKISVLTGTGIQEVRSSEEWDKQVANVWEDDFMGDMVKVRVDLPGPR</sequence>
<protein>
    <submittedName>
        <fullName evidence="2">Uncharacterized protein</fullName>
    </submittedName>
</protein>
<feature type="compositionally biased region" description="Polar residues" evidence="1">
    <location>
        <begin position="77"/>
        <end position="96"/>
    </location>
</feature>
<feature type="region of interest" description="Disordered" evidence="1">
    <location>
        <begin position="486"/>
        <end position="513"/>
    </location>
</feature>
<name>A0AAD5RY75_9PEZI</name>
<evidence type="ECO:0000256" key="1">
    <source>
        <dbReference type="SAM" id="MobiDB-lite"/>
    </source>
</evidence>
<feature type="compositionally biased region" description="Polar residues" evidence="1">
    <location>
        <begin position="34"/>
        <end position="44"/>
    </location>
</feature>
<evidence type="ECO:0000313" key="2">
    <source>
        <dbReference type="EMBL" id="KAJ2906841.1"/>
    </source>
</evidence>
<feature type="region of interest" description="Disordered" evidence="1">
    <location>
        <begin position="599"/>
        <end position="648"/>
    </location>
</feature>
<reference evidence="2" key="1">
    <citation type="submission" date="2022-07" db="EMBL/GenBank/DDBJ databases">
        <title>Draft genome sequence of Zalerion maritima ATCC 34329, a (micro)plastics degrading marine fungus.</title>
        <authorList>
            <person name="Paco A."/>
            <person name="Goncalves M.F.M."/>
            <person name="Rocha-Santos T.A.P."/>
            <person name="Alves A."/>
        </authorList>
    </citation>
    <scope>NUCLEOTIDE SEQUENCE</scope>
    <source>
        <strain evidence="2">ATCC 34329</strain>
    </source>
</reference>
<feature type="region of interest" description="Disordered" evidence="1">
    <location>
        <begin position="415"/>
        <end position="448"/>
    </location>
</feature>
<feature type="region of interest" description="Disordered" evidence="1">
    <location>
        <begin position="1"/>
        <end position="99"/>
    </location>
</feature>
<evidence type="ECO:0000313" key="3">
    <source>
        <dbReference type="Proteomes" id="UP001201980"/>
    </source>
</evidence>
<gene>
    <name evidence="2" type="ORF">MKZ38_010339</name>
</gene>
<keyword evidence="3" id="KW-1185">Reference proteome</keyword>
<feature type="compositionally biased region" description="Low complexity" evidence="1">
    <location>
        <begin position="417"/>
        <end position="429"/>
    </location>
</feature>
<accession>A0AAD5RY75</accession>
<dbReference type="AlphaFoldDB" id="A0AAD5RY75"/>
<feature type="region of interest" description="Disordered" evidence="1">
    <location>
        <begin position="114"/>
        <end position="146"/>
    </location>
</feature>